<keyword evidence="3" id="KW-0175">Coiled coil</keyword>
<dbReference type="Gene3D" id="3.30.910.20">
    <property type="entry name" value="Skp domain"/>
    <property type="match status" value="1"/>
</dbReference>
<evidence type="ECO:0000256" key="2">
    <source>
        <dbReference type="ARBA" id="ARBA00022729"/>
    </source>
</evidence>
<feature type="coiled-coil region" evidence="3">
    <location>
        <begin position="66"/>
        <end position="100"/>
    </location>
</feature>
<dbReference type="EMBL" id="JAGISH010000005">
    <property type="protein sequence ID" value="MBP0483016.1"/>
    <property type="molecule type" value="Genomic_DNA"/>
</dbReference>
<evidence type="ECO:0000256" key="4">
    <source>
        <dbReference type="SAM" id="MobiDB-lite"/>
    </source>
</evidence>
<dbReference type="InterPro" id="IPR024930">
    <property type="entry name" value="Skp_dom_sf"/>
</dbReference>
<evidence type="ECO:0000313" key="6">
    <source>
        <dbReference type="EMBL" id="MBP0483016.1"/>
    </source>
</evidence>
<proteinExistence type="inferred from homology"/>
<feature type="chain" id="PRO_5037106057" evidence="5">
    <location>
        <begin position="24"/>
        <end position="218"/>
    </location>
</feature>
<organism evidence="6 7">
    <name type="scientific">Sagittula salina</name>
    <dbReference type="NCBI Taxonomy" id="2820268"/>
    <lineage>
        <taxon>Bacteria</taxon>
        <taxon>Pseudomonadati</taxon>
        <taxon>Pseudomonadota</taxon>
        <taxon>Alphaproteobacteria</taxon>
        <taxon>Rhodobacterales</taxon>
        <taxon>Roseobacteraceae</taxon>
        <taxon>Sagittula</taxon>
    </lineage>
</organism>
<evidence type="ECO:0000313" key="7">
    <source>
        <dbReference type="Proteomes" id="UP000675940"/>
    </source>
</evidence>
<comment type="similarity">
    <text evidence="1">Belongs to the Skp family.</text>
</comment>
<keyword evidence="2 5" id="KW-0732">Signal</keyword>
<feature type="compositionally biased region" description="Low complexity" evidence="4">
    <location>
        <begin position="191"/>
        <end position="202"/>
    </location>
</feature>
<sequence length="218" mass="23082">MRLLRSGLACLFALGLSAGGVCAQEAGQGAPVAGMQATGVQVPQSRILVIDFERAYAESAFGRGMAEEIRRESAAIAAENRRIEAELVEEEKRLTAQRAATPPREFRKLAEAFDEKVQRLRAEQDIKTEAVGRRGDQSRIDFLAAARPVLEGLMRAAGATVVLERRSVLVVMDAIDITDAAIARIDAQVGAAGDAGTTAPETPADPAPQPPLAPASQP</sequence>
<accession>A0A940MQN7</accession>
<dbReference type="GO" id="GO:0005829">
    <property type="term" value="C:cytosol"/>
    <property type="evidence" value="ECO:0007669"/>
    <property type="project" value="TreeGrafter"/>
</dbReference>
<name>A0A940MQN7_9RHOB</name>
<dbReference type="PANTHER" id="PTHR35089">
    <property type="entry name" value="CHAPERONE PROTEIN SKP"/>
    <property type="match status" value="1"/>
</dbReference>
<dbReference type="SMART" id="SM00935">
    <property type="entry name" value="OmpH"/>
    <property type="match status" value="1"/>
</dbReference>
<feature type="signal peptide" evidence="5">
    <location>
        <begin position="1"/>
        <end position="23"/>
    </location>
</feature>
<dbReference type="Proteomes" id="UP000675940">
    <property type="component" value="Unassembled WGS sequence"/>
</dbReference>
<dbReference type="Pfam" id="PF03938">
    <property type="entry name" value="OmpH"/>
    <property type="match status" value="1"/>
</dbReference>
<evidence type="ECO:0000256" key="3">
    <source>
        <dbReference type="SAM" id="Coils"/>
    </source>
</evidence>
<evidence type="ECO:0000256" key="1">
    <source>
        <dbReference type="ARBA" id="ARBA00009091"/>
    </source>
</evidence>
<dbReference type="InterPro" id="IPR005632">
    <property type="entry name" value="Chaperone_Skp"/>
</dbReference>
<keyword evidence="7" id="KW-1185">Reference proteome</keyword>
<feature type="region of interest" description="Disordered" evidence="4">
    <location>
        <begin position="191"/>
        <end position="218"/>
    </location>
</feature>
<dbReference type="SUPFAM" id="SSF111384">
    <property type="entry name" value="OmpH-like"/>
    <property type="match status" value="1"/>
</dbReference>
<gene>
    <name evidence="6" type="ORF">J5474_11015</name>
</gene>
<dbReference type="AlphaFoldDB" id="A0A940MQN7"/>
<protein>
    <submittedName>
        <fullName evidence="6">OmpH family outer membrane protein</fullName>
    </submittedName>
</protein>
<comment type="caution">
    <text evidence="6">The sequence shown here is derived from an EMBL/GenBank/DDBJ whole genome shotgun (WGS) entry which is preliminary data.</text>
</comment>
<dbReference type="PANTHER" id="PTHR35089:SF1">
    <property type="entry name" value="CHAPERONE PROTEIN SKP"/>
    <property type="match status" value="1"/>
</dbReference>
<dbReference type="GO" id="GO:0051082">
    <property type="term" value="F:unfolded protein binding"/>
    <property type="evidence" value="ECO:0007669"/>
    <property type="project" value="InterPro"/>
</dbReference>
<evidence type="ECO:0000256" key="5">
    <source>
        <dbReference type="SAM" id="SignalP"/>
    </source>
</evidence>
<feature type="compositionally biased region" description="Pro residues" evidence="4">
    <location>
        <begin position="203"/>
        <end position="218"/>
    </location>
</feature>
<dbReference type="GO" id="GO:0050821">
    <property type="term" value="P:protein stabilization"/>
    <property type="evidence" value="ECO:0007669"/>
    <property type="project" value="TreeGrafter"/>
</dbReference>
<reference evidence="6" key="1">
    <citation type="submission" date="2021-03" db="EMBL/GenBank/DDBJ databases">
        <title>Sagittula salina sp. nov. strain M10.9X isolated from the marine waste.</title>
        <authorList>
            <person name="Satari L."/>
            <person name="Molina-Menor E."/>
            <person name="Vidal-Verdu A."/>
            <person name="Pascual J."/>
            <person name="Pereto J."/>
            <person name="Porcar M."/>
        </authorList>
    </citation>
    <scope>NUCLEOTIDE SEQUENCE</scope>
    <source>
        <strain evidence="6">M10.9X</strain>
    </source>
</reference>